<evidence type="ECO:0000313" key="3">
    <source>
        <dbReference type="Proteomes" id="UP000030763"/>
    </source>
</evidence>
<feature type="region of interest" description="Disordered" evidence="1">
    <location>
        <begin position="1"/>
        <end position="39"/>
    </location>
</feature>
<dbReference type="Proteomes" id="UP000030763">
    <property type="component" value="Unassembled WGS sequence"/>
</dbReference>
<dbReference type="GeneID" id="25339378"/>
<dbReference type="EMBL" id="HG718940">
    <property type="protein sequence ID" value="CDJ56430.1"/>
    <property type="molecule type" value="Genomic_DNA"/>
</dbReference>
<keyword evidence="3" id="KW-1185">Reference proteome</keyword>
<evidence type="ECO:0000256" key="1">
    <source>
        <dbReference type="SAM" id="MobiDB-lite"/>
    </source>
</evidence>
<feature type="compositionally biased region" description="Low complexity" evidence="1">
    <location>
        <begin position="21"/>
        <end position="32"/>
    </location>
</feature>
<protein>
    <submittedName>
        <fullName evidence="2">Uncharacterized protein</fullName>
    </submittedName>
</protein>
<name>U6M408_EIMMA</name>
<sequence length="149" mass="16221">LTDEISSGNRDGPSAGDLTLSSPTSSQSSQFVESEDSESLSADKWRLENGCTHILLMHMLIIMTTAATDAQAARIRYPAERYRQDRRWQPPEESGDVNGGLVKTYLFGIMESSRARSLGSPRIAVAENMVLAAGYTAVQLAAVLSERNN</sequence>
<accession>U6M408</accession>
<proteinExistence type="predicted"/>
<dbReference type="RefSeq" id="XP_013333081.1">
    <property type="nucleotide sequence ID" value="XM_013477627.1"/>
</dbReference>
<gene>
    <name evidence="2" type="ORF">EMWEY_00053920</name>
</gene>
<dbReference type="VEuPathDB" id="ToxoDB:EMWEY_00053920"/>
<organism evidence="2 3">
    <name type="scientific">Eimeria maxima</name>
    <name type="common">Coccidian parasite</name>
    <dbReference type="NCBI Taxonomy" id="5804"/>
    <lineage>
        <taxon>Eukaryota</taxon>
        <taxon>Sar</taxon>
        <taxon>Alveolata</taxon>
        <taxon>Apicomplexa</taxon>
        <taxon>Conoidasida</taxon>
        <taxon>Coccidia</taxon>
        <taxon>Eucoccidiorida</taxon>
        <taxon>Eimeriorina</taxon>
        <taxon>Eimeriidae</taxon>
        <taxon>Eimeria</taxon>
    </lineage>
</organism>
<feature type="non-terminal residue" evidence="2">
    <location>
        <position position="1"/>
    </location>
</feature>
<evidence type="ECO:0000313" key="2">
    <source>
        <dbReference type="EMBL" id="CDJ56430.1"/>
    </source>
</evidence>
<dbReference type="AlphaFoldDB" id="U6M408"/>
<reference evidence="2" key="1">
    <citation type="submission" date="2013-10" db="EMBL/GenBank/DDBJ databases">
        <title>Genomic analysis of the causative agents of coccidiosis in chickens.</title>
        <authorList>
            <person name="Reid A.J."/>
            <person name="Blake D."/>
            <person name="Billington K."/>
            <person name="Browne H."/>
            <person name="Dunn M."/>
            <person name="Hung S."/>
            <person name="Kawahara F."/>
            <person name="Miranda-Saavedra D."/>
            <person name="Mourier T."/>
            <person name="Nagra H."/>
            <person name="Otto T.D."/>
            <person name="Rawlings N."/>
            <person name="Sanchez A."/>
            <person name="Sanders M."/>
            <person name="Subramaniam C."/>
            <person name="Tay Y."/>
            <person name="Dear P."/>
            <person name="Doerig C."/>
            <person name="Gruber A."/>
            <person name="Parkinson J."/>
            <person name="Shirley M."/>
            <person name="Wan K.L."/>
            <person name="Berriman M."/>
            <person name="Tomley F."/>
            <person name="Pain A."/>
        </authorList>
    </citation>
    <scope>NUCLEOTIDE SEQUENCE [LARGE SCALE GENOMIC DNA]</scope>
    <source>
        <strain evidence="2">Weybridge</strain>
    </source>
</reference>
<reference evidence="2" key="2">
    <citation type="submission" date="2013-10" db="EMBL/GenBank/DDBJ databases">
        <authorList>
            <person name="Aslett M."/>
        </authorList>
    </citation>
    <scope>NUCLEOTIDE SEQUENCE [LARGE SCALE GENOMIC DNA]</scope>
    <source>
        <strain evidence="2">Weybridge</strain>
    </source>
</reference>